<proteinExistence type="predicted"/>
<evidence type="ECO:0000313" key="1">
    <source>
        <dbReference type="EMBL" id="DAA02628.1"/>
    </source>
</evidence>
<accession>Q6IG36</accession>
<protein>
    <submittedName>
        <fullName evidence="1">HDC07381</fullName>
    </submittedName>
</protein>
<reference evidence="1" key="1">
    <citation type="journal article" date="2003" name="Genome Biol.">
        <title>An integrated gene annotation and transcriptional profiling approach towards the full gene content of the Drosophila genome.</title>
        <authorList>
            <person name="Hild M."/>
            <person name="Beckmann B."/>
            <person name="Haas S.A."/>
            <person name="Koch B."/>
            <person name="Solovyev V."/>
            <person name="Busold C."/>
            <person name="Fellenberg K."/>
            <person name="Boutros M."/>
            <person name="Vingron M."/>
            <person name="Sauer F."/>
            <person name="Hoheisel J.D."/>
            <person name="Paro R."/>
        </authorList>
    </citation>
    <scope>NUCLEOTIDE SEQUENCE</scope>
</reference>
<dbReference type="EMBL" id="BK003930">
    <property type="protein sequence ID" value="DAA02628.1"/>
    <property type="molecule type" value="Genomic_DNA"/>
</dbReference>
<dbReference type="AlphaFoldDB" id="Q6IG36"/>
<gene>
    <name evidence="1" type="ORF">HDC07381</name>
</gene>
<organism evidence="1">
    <name type="scientific">Drosophila melanogaster</name>
    <name type="common">Fruit fly</name>
    <dbReference type="NCBI Taxonomy" id="7227"/>
    <lineage>
        <taxon>Eukaryota</taxon>
        <taxon>Metazoa</taxon>
        <taxon>Ecdysozoa</taxon>
        <taxon>Arthropoda</taxon>
        <taxon>Hexapoda</taxon>
        <taxon>Insecta</taxon>
        <taxon>Pterygota</taxon>
        <taxon>Neoptera</taxon>
        <taxon>Endopterygota</taxon>
        <taxon>Diptera</taxon>
        <taxon>Brachycera</taxon>
        <taxon>Muscomorpha</taxon>
        <taxon>Ephydroidea</taxon>
        <taxon>Drosophilidae</taxon>
        <taxon>Drosophila</taxon>
        <taxon>Sophophora</taxon>
    </lineage>
</organism>
<sequence length="68" mass="6996">MAGMEHHSCCWAIRPGLAAIAPRAEAAADSGSETGATTPQCSAYPWGEMMLPAPAPAPAVADPHLWPL</sequence>
<name>Q6IG36_DROME</name>